<comment type="caution">
    <text evidence="1">The sequence shown here is derived from an EMBL/GenBank/DDBJ whole genome shotgun (WGS) entry which is preliminary data.</text>
</comment>
<sequence>MKVKTVFTTVLIFLLITKLGVDRVRADRVNTSIQKIQYPSDWAINLDRRTDTEDIVRAPFGKIEYLTSQVTGIGHGRPGTEEFLNAEILVKLKEDSNIYGFSLVYSDGRGHGTTGAMFDTLLAALVNDLRVEILYYKKDGAKQIVRVTVKK</sequence>
<gene>
    <name evidence="1" type="ORF">BROSI_A3191</name>
</gene>
<organism evidence="1 2">
    <name type="scientific">Candidatus Brocadia sinica JPN1</name>
    <dbReference type="NCBI Taxonomy" id="1197129"/>
    <lineage>
        <taxon>Bacteria</taxon>
        <taxon>Pseudomonadati</taxon>
        <taxon>Planctomycetota</taxon>
        <taxon>Candidatus Brocadiia</taxon>
        <taxon>Candidatus Brocadiales</taxon>
        <taxon>Candidatus Brocadiaceae</taxon>
        <taxon>Candidatus Brocadia</taxon>
    </lineage>
</organism>
<dbReference type="RefSeq" id="WP_052564622.1">
    <property type="nucleotide sequence ID" value="NZ_BAFN01000001.1"/>
</dbReference>
<proteinExistence type="predicted"/>
<protein>
    <submittedName>
        <fullName evidence="1">Uncharacterized protein</fullName>
    </submittedName>
</protein>
<accession>A0ABQ0K158</accession>
<evidence type="ECO:0000313" key="1">
    <source>
        <dbReference type="EMBL" id="GAN34648.1"/>
    </source>
</evidence>
<name>A0ABQ0K158_9BACT</name>
<dbReference type="Proteomes" id="UP000032309">
    <property type="component" value="Unassembled WGS sequence"/>
</dbReference>
<dbReference type="EMBL" id="BAFN01000001">
    <property type="protein sequence ID" value="GAN34648.1"/>
    <property type="molecule type" value="Genomic_DNA"/>
</dbReference>
<reference evidence="2" key="1">
    <citation type="journal article" date="2015" name="Genome Announc.">
        <title>Draft Genome Sequence of an Anaerobic Ammonium-Oxidizing Bacterium, "Candidatus Brocadia sinica".</title>
        <authorList>
            <person name="Oshiki M."/>
            <person name="Shinyako-Hata K."/>
            <person name="Satoh H."/>
            <person name="Okabe S."/>
        </authorList>
    </citation>
    <scope>NUCLEOTIDE SEQUENCE [LARGE SCALE GENOMIC DNA]</scope>
    <source>
        <strain evidence="2">JPN1</strain>
    </source>
</reference>
<evidence type="ECO:0000313" key="2">
    <source>
        <dbReference type="Proteomes" id="UP000032309"/>
    </source>
</evidence>
<keyword evidence="2" id="KW-1185">Reference proteome</keyword>